<protein>
    <submittedName>
        <fullName evidence="3">tRNA threonylcarbamoyladenosine biosynthesis protein TsaB</fullName>
    </submittedName>
</protein>
<dbReference type="PATRIC" id="fig|82380.11.peg.1987"/>
<feature type="domain" description="Gcp-like" evidence="2">
    <location>
        <begin position="61"/>
        <end position="151"/>
    </location>
</feature>
<name>A0A0F0L805_9MICO</name>
<dbReference type="EMBL" id="JYIW01000024">
    <property type="protein sequence ID" value="KJL29322.1"/>
    <property type="molecule type" value="Genomic_DNA"/>
</dbReference>
<accession>A0A0F0L805</accession>
<evidence type="ECO:0000313" key="4">
    <source>
        <dbReference type="Proteomes" id="UP000033640"/>
    </source>
</evidence>
<proteinExistence type="predicted"/>
<dbReference type="AlphaFoldDB" id="A0A0F0L805"/>
<feature type="region of interest" description="Disordered" evidence="1">
    <location>
        <begin position="1"/>
        <end position="20"/>
    </location>
</feature>
<comment type="caution">
    <text evidence="3">The sequence shown here is derived from an EMBL/GenBank/DDBJ whole genome shotgun (WGS) entry which is preliminary data.</text>
</comment>
<dbReference type="InterPro" id="IPR043129">
    <property type="entry name" value="ATPase_NBD"/>
</dbReference>
<gene>
    <name evidence="3" type="primary">tsaB</name>
    <name evidence="3" type="ORF">RS83_01951</name>
</gene>
<evidence type="ECO:0000259" key="2">
    <source>
        <dbReference type="Pfam" id="PF00814"/>
    </source>
</evidence>
<dbReference type="SUPFAM" id="SSF53067">
    <property type="entry name" value="Actin-like ATPase domain"/>
    <property type="match status" value="1"/>
</dbReference>
<dbReference type="Proteomes" id="UP000033640">
    <property type="component" value="Unassembled WGS sequence"/>
</dbReference>
<dbReference type="Gene3D" id="3.30.420.40">
    <property type="match status" value="2"/>
</dbReference>
<sequence>MPRASSRSPVPASEASSRRTNADYPGRVILAVDTSLGTAIAAIDSDGSPRAEAGTADPLGHAEVIGDLLVQVLTDAGSAEITHVVAGMGPGPFTGLRIGIAAARAFALGRGIPVISVPSHLGAALTVIETESRPGPFAIVTDARRREFAITVFDGTDADGIPNIVADTVLVRHADADAHLQGIHRVDVATLSGVDLARVGARAVAAGRTLTGEEPLYLRHPDVSVPGAPKKVGL</sequence>
<dbReference type="Pfam" id="PF00814">
    <property type="entry name" value="TsaD"/>
    <property type="match status" value="1"/>
</dbReference>
<reference evidence="3 4" key="1">
    <citation type="submission" date="2015-02" db="EMBL/GenBank/DDBJ databases">
        <title>Draft genome sequences of ten Microbacterium spp. with emphasis on heavy metal contaminated environments.</title>
        <authorList>
            <person name="Corretto E."/>
        </authorList>
    </citation>
    <scope>NUCLEOTIDE SEQUENCE [LARGE SCALE GENOMIC DNA]</scope>
    <source>
        <strain evidence="3 4">BEL4b</strain>
    </source>
</reference>
<dbReference type="InterPro" id="IPR022496">
    <property type="entry name" value="T6A_TsaB"/>
</dbReference>
<evidence type="ECO:0000313" key="3">
    <source>
        <dbReference type="EMBL" id="KJL29322.1"/>
    </source>
</evidence>
<feature type="compositionally biased region" description="Low complexity" evidence="1">
    <location>
        <begin position="1"/>
        <end position="15"/>
    </location>
</feature>
<dbReference type="GO" id="GO:0002949">
    <property type="term" value="P:tRNA threonylcarbamoyladenosine modification"/>
    <property type="evidence" value="ECO:0007669"/>
    <property type="project" value="InterPro"/>
</dbReference>
<organism evidence="3 4">
    <name type="scientific">Microbacterium oxydans</name>
    <dbReference type="NCBI Taxonomy" id="82380"/>
    <lineage>
        <taxon>Bacteria</taxon>
        <taxon>Bacillati</taxon>
        <taxon>Actinomycetota</taxon>
        <taxon>Actinomycetes</taxon>
        <taxon>Micrococcales</taxon>
        <taxon>Microbacteriaceae</taxon>
        <taxon>Microbacterium</taxon>
    </lineage>
</organism>
<dbReference type="InterPro" id="IPR000905">
    <property type="entry name" value="Gcp-like_dom"/>
</dbReference>
<dbReference type="NCBIfam" id="TIGR03725">
    <property type="entry name" value="T6A_YeaZ"/>
    <property type="match status" value="1"/>
</dbReference>
<evidence type="ECO:0000256" key="1">
    <source>
        <dbReference type="SAM" id="MobiDB-lite"/>
    </source>
</evidence>